<dbReference type="WBParaSite" id="PS1159_v2.g8671.t1">
    <property type="protein sequence ID" value="PS1159_v2.g8671.t1"/>
    <property type="gene ID" value="PS1159_v2.g8671"/>
</dbReference>
<reference evidence="2" key="1">
    <citation type="submission" date="2022-11" db="UniProtKB">
        <authorList>
            <consortium name="WormBaseParasite"/>
        </authorList>
    </citation>
    <scope>IDENTIFICATION</scope>
</reference>
<dbReference type="Proteomes" id="UP000887580">
    <property type="component" value="Unplaced"/>
</dbReference>
<evidence type="ECO:0000313" key="2">
    <source>
        <dbReference type="WBParaSite" id="PS1159_v2.g8671.t1"/>
    </source>
</evidence>
<proteinExistence type="predicted"/>
<evidence type="ECO:0000313" key="1">
    <source>
        <dbReference type="Proteomes" id="UP000887580"/>
    </source>
</evidence>
<sequence>MGICGSRDKSPDSVINGKTKERTKTKNDKVVRFFMAGMGSAGKSTIIRHLKYLCTTNSNYKYCNEDWSEKNDEIEGDDEIWKNKIRENIINAFDIFIKQVYKNGDKFENEELEVFAKSLEHLYANKSEIPSVQMSDLFREHLINLLNDPSFKNALALKNKIQIDEPERKPFDGLAYFLNESKLKEVFYTSYVPSEEDKIHSRLPTIEVHRYYFMLNKTKIEIYDAGGQASERVRLLSYLSKWNTGQNSNSNNRSFILFVVSLSDYNVKHPEYPDKTLLDESAAFMDALLNSEHTRHCGVLIFFNKKDRFFEKITDELCRDDVDYIKEGLSPAELRDYKLNGKFKKDKMFDAVELKFTKLLQEKHKKKSSYSRNTCAVDPKIMETFHDVIKNEILLENVSGLLP</sequence>
<name>A0AC35GTS3_9BILA</name>
<organism evidence="1 2">
    <name type="scientific">Panagrolaimus sp. PS1159</name>
    <dbReference type="NCBI Taxonomy" id="55785"/>
    <lineage>
        <taxon>Eukaryota</taxon>
        <taxon>Metazoa</taxon>
        <taxon>Ecdysozoa</taxon>
        <taxon>Nematoda</taxon>
        <taxon>Chromadorea</taxon>
        <taxon>Rhabditida</taxon>
        <taxon>Tylenchina</taxon>
        <taxon>Panagrolaimomorpha</taxon>
        <taxon>Panagrolaimoidea</taxon>
        <taxon>Panagrolaimidae</taxon>
        <taxon>Panagrolaimus</taxon>
    </lineage>
</organism>
<protein>
    <submittedName>
        <fullName evidence="2">Uncharacterized protein</fullName>
    </submittedName>
</protein>
<accession>A0AC35GTS3</accession>